<dbReference type="AlphaFoldDB" id="A0A1J4JPK7"/>
<proteinExistence type="predicted"/>
<dbReference type="Proteomes" id="UP000179807">
    <property type="component" value="Unassembled WGS sequence"/>
</dbReference>
<dbReference type="EMBL" id="MLAK01000926">
    <property type="protein sequence ID" value="OHT01095.1"/>
    <property type="molecule type" value="Genomic_DNA"/>
</dbReference>
<keyword evidence="2" id="KW-1185">Reference proteome</keyword>
<comment type="caution">
    <text evidence="1">The sequence shown here is derived from an EMBL/GenBank/DDBJ whole genome shotgun (WGS) entry which is preliminary data.</text>
</comment>
<dbReference type="GeneID" id="94824944"/>
<accession>A0A1J4JPK7</accession>
<name>A0A1J4JPK7_9EUKA</name>
<gene>
    <name evidence="1" type="ORF">TRFO_01671</name>
</gene>
<dbReference type="VEuPathDB" id="TrichDB:TRFO_01671"/>
<evidence type="ECO:0000313" key="1">
    <source>
        <dbReference type="EMBL" id="OHT01095.1"/>
    </source>
</evidence>
<sequence length="260" mass="29532">MRGPCLSHSCRNIVMKCALANQTALKKVTHADFEHLNYLKPKLFLISPEAISIRRPRSVFVQVDSKTRILMNCDHCQVHFEIILTSIPHFALVYQTTQKVKSGRRQSTPTIMASISTYIPKEIEIFLSPKLSPSQRPDSISSALSTGVLQTVNINRQISAIRSSHQFPNFSHRMSIDEPYSNENDVPQNSDEMNTEISKLPQNHFNEVDNKESDVFPGFDEENGKNSIDENDCDLALMFSRNEEIYVGSYESGWNPIPGW</sequence>
<evidence type="ECO:0000313" key="2">
    <source>
        <dbReference type="Proteomes" id="UP000179807"/>
    </source>
</evidence>
<dbReference type="RefSeq" id="XP_068354231.1">
    <property type="nucleotide sequence ID" value="XM_068490240.1"/>
</dbReference>
<reference evidence="1" key="1">
    <citation type="submission" date="2016-10" db="EMBL/GenBank/DDBJ databases">
        <authorList>
            <person name="Benchimol M."/>
            <person name="Almeida L.G."/>
            <person name="Vasconcelos A.T."/>
            <person name="Perreira-Neves A."/>
            <person name="Rosa I.A."/>
            <person name="Tasca T."/>
            <person name="Bogo M.R."/>
            <person name="de Souza W."/>
        </authorList>
    </citation>
    <scope>NUCLEOTIDE SEQUENCE [LARGE SCALE GENOMIC DNA]</scope>
    <source>
        <strain evidence="1">K</strain>
    </source>
</reference>
<organism evidence="1 2">
    <name type="scientific">Tritrichomonas foetus</name>
    <dbReference type="NCBI Taxonomy" id="1144522"/>
    <lineage>
        <taxon>Eukaryota</taxon>
        <taxon>Metamonada</taxon>
        <taxon>Parabasalia</taxon>
        <taxon>Tritrichomonadida</taxon>
        <taxon>Tritrichomonadidae</taxon>
        <taxon>Tritrichomonas</taxon>
    </lineage>
</organism>
<protein>
    <submittedName>
        <fullName evidence="1">Uncharacterized protein</fullName>
    </submittedName>
</protein>